<evidence type="ECO:0000313" key="3">
    <source>
        <dbReference type="Proteomes" id="UP000191133"/>
    </source>
</evidence>
<reference evidence="3" key="1">
    <citation type="submission" date="2016-10" db="EMBL/GenBank/DDBJ databases">
        <authorList>
            <person name="Varghese N."/>
        </authorList>
    </citation>
    <scope>NUCLEOTIDE SEQUENCE [LARGE SCALE GENOMIC DNA]</scope>
    <source>
        <strain evidence="3">92MFCol6.1</strain>
    </source>
</reference>
<dbReference type="Pfam" id="PF01520">
    <property type="entry name" value="Amidase_3"/>
    <property type="match status" value="1"/>
</dbReference>
<feature type="domain" description="MurNAc-LAA" evidence="1">
    <location>
        <begin position="263"/>
        <end position="381"/>
    </location>
</feature>
<dbReference type="Gene3D" id="3.40.630.40">
    <property type="entry name" value="Zn-dependent exopeptidases"/>
    <property type="match status" value="1"/>
</dbReference>
<name>A0A1W1GVK0_9GAMM</name>
<dbReference type="SMART" id="SM00646">
    <property type="entry name" value="Ami_3"/>
    <property type="match status" value="1"/>
</dbReference>
<organism evidence="2 3">
    <name type="scientific">Stenotrophomonas indicatrix</name>
    <dbReference type="NCBI Taxonomy" id="2045451"/>
    <lineage>
        <taxon>Bacteria</taxon>
        <taxon>Pseudomonadati</taxon>
        <taxon>Pseudomonadota</taxon>
        <taxon>Gammaproteobacteria</taxon>
        <taxon>Lysobacterales</taxon>
        <taxon>Lysobacteraceae</taxon>
        <taxon>Stenotrophomonas</taxon>
    </lineage>
</organism>
<dbReference type="Proteomes" id="UP000191133">
    <property type="component" value="Unassembled WGS sequence"/>
</dbReference>
<evidence type="ECO:0000313" key="2">
    <source>
        <dbReference type="EMBL" id="SLM23386.1"/>
    </source>
</evidence>
<dbReference type="GO" id="GO:0009253">
    <property type="term" value="P:peptidoglycan catabolic process"/>
    <property type="evidence" value="ECO:0007669"/>
    <property type="project" value="InterPro"/>
</dbReference>
<sequence length="512" mass="55579">MNFVRAFRPIGLASIIACTLPCPQALTQPLPPAAETDVALDLLLTRHAQKILDDHQLRRSRSTGISVGASVDIQQGKLVISFGAGILPSEDDHSLEELEQHIRNTLEAYTTQAGVGEVETVILYEGKPYWEHFPRGISAQEQGSARQAGGQVLVSASHGLLRVHPGMGWEFQRPVRNGVQEDLITPGYADELQRLLEDRGGVTVHRARRGGGGAHPDSMRPWYEMSARYHLKDLLPDRTDIWNHFANSTASDREVSDDIRARPYYANHLGVAGMLSIHTNADVPGVARGSRVFYHSSKPADRQLADLTLCYMRELITAQEGYADFPVPRGGVAAGHGENNFATMPSIVVEVAFHTNAADAAALQDPVFRAASMKGVEKGYRLFREGKGCVPLKAEPIQGIRLPQGSSQQVDVAFEGYPQYPIELVTTNVGCPPGWTCSDGKVRITSPDDKPSQITLRCENAGSAPILWDTRVVDADGVESPPVRHVVQCIRTSRGLSEAPIISAGVEPATAG</sequence>
<gene>
    <name evidence="2" type="ORF">SAMN04488690_1078</name>
</gene>
<dbReference type="RefSeq" id="WP_080148807.1">
    <property type="nucleotide sequence ID" value="NZ_FWEU01000001.1"/>
</dbReference>
<dbReference type="InterPro" id="IPR002508">
    <property type="entry name" value="MurNAc-LAA_cat"/>
</dbReference>
<dbReference type="CDD" id="cd02696">
    <property type="entry name" value="MurNAc-LAA"/>
    <property type="match status" value="1"/>
</dbReference>
<dbReference type="SUPFAM" id="SSF53187">
    <property type="entry name" value="Zn-dependent exopeptidases"/>
    <property type="match status" value="1"/>
</dbReference>
<evidence type="ECO:0000259" key="1">
    <source>
        <dbReference type="SMART" id="SM00646"/>
    </source>
</evidence>
<proteinExistence type="predicted"/>
<accession>A0A1W1GVK0</accession>
<dbReference type="EMBL" id="FWEU01000001">
    <property type="protein sequence ID" value="SLM23386.1"/>
    <property type="molecule type" value="Genomic_DNA"/>
</dbReference>
<protein>
    <submittedName>
        <fullName evidence="2">N-acetylmuramoyl-L-alanine amidase</fullName>
    </submittedName>
</protein>
<dbReference type="AlphaFoldDB" id="A0A1W1GVK0"/>
<dbReference type="GO" id="GO:0008745">
    <property type="term" value="F:N-acetylmuramoyl-L-alanine amidase activity"/>
    <property type="evidence" value="ECO:0007669"/>
    <property type="project" value="InterPro"/>
</dbReference>